<feature type="domain" description="Chorismate-utilising enzyme C-terminal" evidence="1">
    <location>
        <begin position="111"/>
        <end position="363"/>
    </location>
</feature>
<evidence type="ECO:0000259" key="1">
    <source>
        <dbReference type="Pfam" id="PF00425"/>
    </source>
</evidence>
<dbReference type="SUPFAM" id="SSF56322">
    <property type="entry name" value="ADC synthase"/>
    <property type="match status" value="1"/>
</dbReference>
<gene>
    <name evidence="2" type="primary">pabB</name>
    <name evidence="2" type="ORF">L21SP4_01290</name>
</gene>
<dbReference type="Gene3D" id="3.60.120.10">
    <property type="entry name" value="Anthranilate synthase"/>
    <property type="match status" value="1"/>
</dbReference>
<dbReference type="KEGG" id="vbl:L21SP4_01290"/>
<dbReference type="Pfam" id="PF00425">
    <property type="entry name" value="Chorismate_bind"/>
    <property type="match status" value="1"/>
</dbReference>
<dbReference type="Proteomes" id="UP000035268">
    <property type="component" value="Chromosome"/>
</dbReference>
<dbReference type="AlphaFoldDB" id="A0A0G3EE02"/>
<dbReference type="EC" id="2.6.1.85" evidence="2"/>
<dbReference type="InterPro" id="IPR005801">
    <property type="entry name" value="ADC_synthase"/>
</dbReference>
<dbReference type="PANTHER" id="PTHR11236:SF50">
    <property type="entry name" value="AMINODEOXYCHORISMATE SYNTHASE COMPONENT 1"/>
    <property type="match status" value="1"/>
</dbReference>
<dbReference type="InterPro" id="IPR043131">
    <property type="entry name" value="BCAT-like_N"/>
</dbReference>
<dbReference type="PRINTS" id="PR00095">
    <property type="entry name" value="ANTSNTHASEI"/>
</dbReference>
<evidence type="ECO:0000313" key="2">
    <source>
        <dbReference type="EMBL" id="AKJ64538.1"/>
    </source>
</evidence>
<dbReference type="InterPro" id="IPR015890">
    <property type="entry name" value="Chorismate_C"/>
</dbReference>
<dbReference type="InterPro" id="IPR043132">
    <property type="entry name" value="BCAT-like_C"/>
</dbReference>
<dbReference type="InterPro" id="IPR036038">
    <property type="entry name" value="Aminotransferase-like"/>
</dbReference>
<dbReference type="InterPro" id="IPR005802">
    <property type="entry name" value="ADC_synth_comp_1"/>
</dbReference>
<dbReference type="GO" id="GO:0009396">
    <property type="term" value="P:folic acid-containing compound biosynthetic process"/>
    <property type="evidence" value="ECO:0007669"/>
    <property type="project" value="InterPro"/>
</dbReference>
<dbReference type="InterPro" id="IPR001544">
    <property type="entry name" value="Aminotrans_IV"/>
</dbReference>
<keyword evidence="3" id="KW-1185">Reference proteome</keyword>
<dbReference type="GO" id="GO:0000162">
    <property type="term" value="P:L-tryptophan biosynthetic process"/>
    <property type="evidence" value="ECO:0007669"/>
    <property type="project" value="TreeGrafter"/>
</dbReference>
<dbReference type="GO" id="GO:0046820">
    <property type="term" value="F:4-amino-4-deoxychorismate synthase activity"/>
    <property type="evidence" value="ECO:0007669"/>
    <property type="project" value="UniProtKB-EC"/>
</dbReference>
<name>A0A0G3EE02_9BACT</name>
<dbReference type="RefSeq" id="WP_052881865.1">
    <property type="nucleotide sequence ID" value="NZ_CP010904.1"/>
</dbReference>
<organism evidence="2 3">
    <name type="scientific">Kiritimatiella glycovorans</name>
    <dbReference type="NCBI Taxonomy" id="1307763"/>
    <lineage>
        <taxon>Bacteria</taxon>
        <taxon>Pseudomonadati</taxon>
        <taxon>Kiritimatiellota</taxon>
        <taxon>Kiritimatiellia</taxon>
        <taxon>Kiritimatiellales</taxon>
        <taxon>Kiritimatiellaceae</taxon>
        <taxon>Kiritimatiella</taxon>
    </lineage>
</organism>
<dbReference type="NCBIfam" id="TIGR00553">
    <property type="entry name" value="pabB"/>
    <property type="match status" value="1"/>
</dbReference>
<keyword evidence="2" id="KW-0032">Aminotransferase</keyword>
<dbReference type="Pfam" id="PF01063">
    <property type="entry name" value="Aminotran_4"/>
    <property type="match status" value="1"/>
</dbReference>
<keyword evidence="2" id="KW-0808">Transferase</keyword>
<dbReference type="Gene3D" id="3.30.470.10">
    <property type="match status" value="1"/>
</dbReference>
<dbReference type="STRING" id="1307763.L21SP4_01290"/>
<dbReference type="Gene3D" id="3.20.10.10">
    <property type="entry name" value="D-amino Acid Aminotransferase, subunit A, domain 2"/>
    <property type="match status" value="1"/>
</dbReference>
<protein>
    <submittedName>
        <fullName evidence="2">Para-aminobenzoate synthase component 1</fullName>
        <ecNumber evidence="2">2.6.1.85</ecNumber>
    </submittedName>
</protein>
<accession>A0A0G3EE02</accession>
<proteinExistence type="predicted"/>
<reference evidence="2 3" key="2">
    <citation type="journal article" date="2016" name="ISME J.">
        <title>Characterization of the first cultured representative of Verrucomicrobia subdivision 5 indicates the proposal of a novel phylum.</title>
        <authorList>
            <person name="Spring S."/>
            <person name="Bunk B."/>
            <person name="Sproer C."/>
            <person name="Schumann P."/>
            <person name="Rohde M."/>
            <person name="Tindall B.J."/>
            <person name="Klenk H.P."/>
        </authorList>
    </citation>
    <scope>NUCLEOTIDE SEQUENCE [LARGE SCALE GENOMIC DNA]</scope>
    <source>
        <strain evidence="2 3">L21-Fru-AB</strain>
    </source>
</reference>
<dbReference type="PANTHER" id="PTHR11236">
    <property type="entry name" value="AMINOBENZOATE/ANTHRANILATE SYNTHASE"/>
    <property type="match status" value="1"/>
</dbReference>
<sequence length="584" mass="63512">MAPEIILYAAGARGWLRFTEPVEIARAESPREVTPALRRIEQAVEHEGCWAAGFLAYEAAPGLDPALPAHAQEPDLPLLWFGLFSPPVSAELPEETETCPPVKWTPSVSAAAYAQGFEAIKKYIASGETYQVNYTHRLYGSMPADPRAFFGKLTDARCPGYGALVDYGGGVICSASPELLFTLDGEVLTSRPMKGTAPRAPDYASDVRRAAMLRDSDKERAENVMIVDMVRHDLGRIAETGTVTTPALFDVERYPSVWQMTSTVRGRTRASPSEIFGALFPAASVTGAPKRRTMEVIADLETSPRGIYCGSIGYLAPGRRAQFNVAIRTAHFPARDSRAVYGVGGGIVWDSDVDAEMAECRAKARVLEGKRPEFDLLETIRWCPGSGCVLLDRHLTRLRQSAQYFGYECDVDAVRRKLDEAAAGFGDVPMRVRLTMDVSGKVRLTARPLEPWPAAGVVLAPAPEPVDPDDPFLYHKTTRRAVYERASSGMPKGTEALLWNERGEVTETCIANVLFRFGARWVTPPVGSGLLAGTARGDLLDRGAADERVVTIEEARNADECRVINSVRGSAPARLEGPLGAVQG</sequence>
<dbReference type="PATRIC" id="fig|1609981.3.peg.1341"/>
<dbReference type="InterPro" id="IPR019999">
    <property type="entry name" value="Anth_synth_I-like"/>
</dbReference>
<evidence type="ECO:0000313" key="3">
    <source>
        <dbReference type="Proteomes" id="UP000035268"/>
    </source>
</evidence>
<dbReference type="OrthoDB" id="9803598at2"/>
<dbReference type="SUPFAM" id="SSF56752">
    <property type="entry name" value="D-aminoacid aminotransferase-like PLP-dependent enzymes"/>
    <property type="match status" value="1"/>
</dbReference>
<dbReference type="EMBL" id="CP010904">
    <property type="protein sequence ID" value="AKJ64538.1"/>
    <property type="molecule type" value="Genomic_DNA"/>
</dbReference>
<reference evidence="3" key="1">
    <citation type="submission" date="2015-02" db="EMBL/GenBank/DDBJ databases">
        <title>Description and complete genome sequence of the first cultured representative of the subdivision 5 of the Verrucomicrobia phylum.</title>
        <authorList>
            <person name="Spring S."/>
            <person name="Bunk B."/>
            <person name="Sproer C."/>
            <person name="Klenk H.-P."/>
        </authorList>
    </citation>
    <scope>NUCLEOTIDE SEQUENCE [LARGE SCALE GENOMIC DNA]</scope>
    <source>
        <strain evidence="3">L21-Fru-AB</strain>
    </source>
</reference>